<evidence type="ECO:0000313" key="2">
    <source>
        <dbReference type="Proteomes" id="UP001064048"/>
    </source>
</evidence>
<sequence>MYNKMLKFKVFLLTLSFIAVQSNRRPPSRRFPLPIPKLPASLDSDLTDQLRIPNKAFCDKMESQPMDSGKILPWWTDYCQRLREKQEKKRLKDGVALALQIAAIASKKYDSSSDESSIENILYYKDCSHKAKQAPIEQLRAVVSPPKPQTECVPKMCCSMSCANNCGQDANQGGNQFLQSQSMPMMQPFQPPPRQPLPLNQRPKKNKQQKPIGGRRSMGMGFTREHIKTLISQDEDIKKILKDLVRVTMQKVDLIDMINARRNANKIAQAPSSGRVFSINHSEEDDDEADM</sequence>
<organism evidence="1 2">
    <name type="scientific">Choristoneura fumiferana</name>
    <name type="common">Spruce budworm moth</name>
    <name type="synonym">Archips fumiferana</name>
    <dbReference type="NCBI Taxonomy" id="7141"/>
    <lineage>
        <taxon>Eukaryota</taxon>
        <taxon>Metazoa</taxon>
        <taxon>Ecdysozoa</taxon>
        <taxon>Arthropoda</taxon>
        <taxon>Hexapoda</taxon>
        <taxon>Insecta</taxon>
        <taxon>Pterygota</taxon>
        <taxon>Neoptera</taxon>
        <taxon>Endopterygota</taxon>
        <taxon>Lepidoptera</taxon>
        <taxon>Glossata</taxon>
        <taxon>Ditrysia</taxon>
        <taxon>Tortricoidea</taxon>
        <taxon>Tortricidae</taxon>
        <taxon>Tortricinae</taxon>
        <taxon>Choristoneura</taxon>
    </lineage>
</organism>
<comment type="caution">
    <text evidence="1">The sequence shown here is derived from an EMBL/GenBank/DDBJ whole genome shotgun (WGS) entry which is preliminary data.</text>
</comment>
<gene>
    <name evidence="1" type="ORF">MSG28_008235</name>
</gene>
<dbReference type="EMBL" id="CM046113">
    <property type="protein sequence ID" value="KAI8421148.1"/>
    <property type="molecule type" value="Genomic_DNA"/>
</dbReference>
<evidence type="ECO:0000313" key="1">
    <source>
        <dbReference type="EMBL" id="KAI8421148.1"/>
    </source>
</evidence>
<keyword evidence="2" id="KW-1185">Reference proteome</keyword>
<dbReference type="Proteomes" id="UP001064048">
    <property type="component" value="Chromosome 13"/>
</dbReference>
<protein>
    <submittedName>
        <fullName evidence="1">Uncharacterized protein</fullName>
    </submittedName>
</protein>
<proteinExistence type="predicted"/>
<accession>A0ACC0JAJ1</accession>
<reference evidence="1 2" key="1">
    <citation type="journal article" date="2022" name="Genome Biol. Evol.">
        <title>The Spruce Budworm Genome: Reconstructing the Evolutionary History of Antifreeze Proteins.</title>
        <authorList>
            <person name="Beliveau C."/>
            <person name="Gagne P."/>
            <person name="Picq S."/>
            <person name="Vernygora O."/>
            <person name="Keeling C.I."/>
            <person name="Pinkney K."/>
            <person name="Doucet D."/>
            <person name="Wen F."/>
            <person name="Johnston J.S."/>
            <person name="Maaroufi H."/>
            <person name="Boyle B."/>
            <person name="Laroche J."/>
            <person name="Dewar K."/>
            <person name="Juretic N."/>
            <person name="Blackburn G."/>
            <person name="Nisole A."/>
            <person name="Brunet B."/>
            <person name="Brandao M."/>
            <person name="Lumley L."/>
            <person name="Duan J."/>
            <person name="Quan G."/>
            <person name="Lucarotti C.J."/>
            <person name="Roe A.D."/>
            <person name="Sperling F.A.H."/>
            <person name="Levesque R.C."/>
            <person name="Cusson M."/>
        </authorList>
    </citation>
    <scope>NUCLEOTIDE SEQUENCE [LARGE SCALE GENOMIC DNA]</scope>
    <source>
        <strain evidence="1">Glfc:IPQL:Cfum</strain>
    </source>
</reference>
<name>A0ACC0JAJ1_CHOFU</name>